<dbReference type="Pfam" id="PF00583">
    <property type="entry name" value="Acetyltransf_1"/>
    <property type="match status" value="1"/>
</dbReference>
<protein>
    <submittedName>
        <fullName evidence="2">Ribosomal protein S18 acetylase RimI-like enzyme</fullName>
    </submittedName>
</protein>
<evidence type="ECO:0000313" key="3">
    <source>
        <dbReference type="Proteomes" id="UP001232245"/>
    </source>
</evidence>
<dbReference type="SUPFAM" id="SSF55729">
    <property type="entry name" value="Acyl-CoA N-acyltransferases (Nat)"/>
    <property type="match status" value="1"/>
</dbReference>
<gene>
    <name evidence="2" type="ORF">J2S02_001776</name>
</gene>
<sequence>MQTKQLELIVATESMLETINSIYIRCRKQLEAEGILQWDDRYPNKEYFQQCIDKNELYVLIRDEEILGHVVLNEFQDEEWNAVPWVGNKPLIIHSLMIDPEAQGGGLGGEFVKRCEQIASDQGYDSIRLDAYLGNEKAVRLYKKLGYQLRGNIFFTTKPEGHQEYLCFEKQLS</sequence>
<dbReference type="RefSeq" id="WP_095297367.1">
    <property type="nucleotide sequence ID" value="NZ_CADEPK010000051.1"/>
</dbReference>
<dbReference type="InterPro" id="IPR000182">
    <property type="entry name" value="GNAT_dom"/>
</dbReference>
<evidence type="ECO:0000259" key="1">
    <source>
        <dbReference type="PROSITE" id="PS51186"/>
    </source>
</evidence>
<dbReference type="Proteomes" id="UP001232245">
    <property type="component" value="Unassembled WGS sequence"/>
</dbReference>
<name>A0ABT9YZK4_9BACI</name>
<dbReference type="InterPro" id="IPR050276">
    <property type="entry name" value="MshD_Acetyltransferase"/>
</dbReference>
<dbReference type="PANTHER" id="PTHR43617:SF34">
    <property type="entry name" value="PUTATIVE-RELATED"/>
    <property type="match status" value="1"/>
</dbReference>
<dbReference type="Gene3D" id="3.40.630.30">
    <property type="match status" value="1"/>
</dbReference>
<dbReference type="PANTHER" id="PTHR43617">
    <property type="entry name" value="L-AMINO ACID N-ACETYLTRANSFERASE"/>
    <property type="match status" value="1"/>
</dbReference>
<organism evidence="2 3">
    <name type="scientific">Metabacillus niabensis</name>
    <dbReference type="NCBI Taxonomy" id="324854"/>
    <lineage>
        <taxon>Bacteria</taxon>
        <taxon>Bacillati</taxon>
        <taxon>Bacillota</taxon>
        <taxon>Bacilli</taxon>
        <taxon>Bacillales</taxon>
        <taxon>Bacillaceae</taxon>
        <taxon>Metabacillus</taxon>
    </lineage>
</organism>
<proteinExistence type="predicted"/>
<evidence type="ECO:0000313" key="2">
    <source>
        <dbReference type="EMBL" id="MDQ0225432.1"/>
    </source>
</evidence>
<dbReference type="PROSITE" id="PS51186">
    <property type="entry name" value="GNAT"/>
    <property type="match status" value="1"/>
</dbReference>
<accession>A0ABT9YZK4</accession>
<dbReference type="InterPro" id="IPR016181">
    <property type="entry name" value="Acyl_CoA_acyltransferase"/>
</dbReference>
<keyword evidence="3" id="KW-1185">Reference proteome</keyword>
<feature type="domain" description="N-acetyltransferase" evidence="1">
    <location>
        <begin position="6"/>
        <end position="170"/>
    </location>
</feature>
<dbReference type="CDD" id="cd04301">
    <property type="entry name" value="NAT_SF"/>
    <property type="match status" value="1"/>
</dbReference>
<dbReference type="EMBL" id="JAUSTZ010000003">
    <property type="protein sequence ID" value="MDQ0225432.1"/>
    <property type="molecule type" value="Genomic_DNA"/>
</dbReference>
<reference evidence="2 3" key="1">
    <citation type="submission" date="2023-07" db="EMBL/GenBank/DDBJ databases">
        <title>Genomic Encyclopedia of Type Strains, Phase IV (KMG-IV): sequencing the most valuable type-strain genomes for metagenomic binning, comparative biology and taxonomic classification.</title>
        <authorList>
            <person name="Goeker M."/>
        </authorList>
    </citation>
    <scope>NUCLEOTIDE SEQUENCE [LARGE SCALE GENOMIC DNA]</scope>
    <source>
        <strain evidence="2 3">DSM 17723</strain>
    </source>
</reference>
<comment type="caution">
    <text evidence="2">The sequence shown here is derived from an EMBL/GenBank/DDBJ whole genome shotgun (WGS) entry which is preliminary data.</text>
</comment>